<evidence type="ECO:0000313" key="2">
    <source>
        <dbReference type="Proteomes" id="UP000789405"/>
    </source>
</evidence>
<dbReference type="Proteomes" id="UP000789405">
    <property type="component" value="Unassembled WGS sequence"/>
</dbReference>
<organism evidence="1 2">
    <name type="scientific">Dentiscutata erythropus</name>
    <dbReference type="NCBI Taxonomy" id="1348616"/>
    <lineage>
        <taxon>Eukaryota</taxon>
        <taxon>Fungi</taxon>
        <taxon>Fungi incertae sedis</taxon>
        <taxon>Mucoromycota</taxon>
        <taxon>Glomeromycotina</taxon>
        <taxon>Glomeromycetes</taxon>
        <taxon>Diversisporales</taxon>
        <taxon>Gigasporaceae</taxon>
        <taxon>Dentiscutata</taxon>
    </lineage>
</organism>
<accession>A0A9N9GFC0</accession>
<sequence>MQATCKYGKTIKLKRAYDETYFKNHTDSSGCKLQNGLYLQVLVHKQNLAGRAIQNIRLHHAYSPYALYDPELCFENIALVKRLVNTIEYAGPIIAMSDNTKIKERLGFSSIFGCIVGSMLLTESTRVFIYEDVHQIVDMIKSRNAIASQVHVYLL</sequence>
<keyword evidence="2" id="KW-1185">Reference proteome</keyword>
<comment type="caution">
    <text evidence="1">The sequence shown here is derived from an EMBL/GenBank/DDBJ whole genome shotgun (WGS) entry which is preliminary data.</text>
</comment>
<name>A0A9N9GFC0_9GLOM</name>
<evidence type="ECO:0000313" key="1">
    <source>
        <dbReference type="EMBL" id="CAG8602206.1"/>
    </source>
</evidence>
<dbReference type="EMBL" id="CAJVPY010003800">
    <property type="protein sequence ID" value="CAG8602206.1"/>
    <property type="molecule type" value="Genomic_DNA"/>
</dbReference>
<reference evidence="1" key="1">
    <citation type="submission" date="2021-06" db="EMBL/GenBank/DDBJ databases">
        <authorList>
            <person name="Kallberg Y."/>
            <person name="Tangrot J."/>
            <person name="Rosling A."/>
        </authorList>
    </citation>
    <scope>NUCLEOTIDE SEQUENCE</scope>
    <source>
        <strain evidence="1">MA453B</strain>
    </source>
</reference>
<proteinExistence type="predicted"/>
<gene>
    <name evidence="1" type="ORF">DERYTH_LOCUS7702</name>
</gene>
<dbReference type="OrthoDB" id="2410809at2759"/>
<protein>
    <submittedName>
        <fullName evidence="1">26999_t:CDS:1</fullName>
    </submittedName>
</protein>
<dbReference type="AlphaFoldDB" id="A0A9N9GFC0"/>